<gene>
    <name evidence="1" type="primary">AVEN_109256_1</name>
    <name evidence="1" type="ORF">NPIL_161731</name>
</gene>
<comment type="caution">
    <text evidence="1">The sequence shown here is derived from an EMBL/GenBank/DDBJ whole genome shotgun (WGS) entry which is preliminary data.</text>
</comment>
<dbReference type="Proteomes" id="UP000887013">
    <property type="component" value="Unassembled WGS sequence"/>
</dbReference>
<dbReference type="OrthoDB" id="6435878at2759"/>
<protein>
    <submittedName>
        <fullName evidence="1">Integrase catalytic domain-containing protein</fullName>
    </submittedName>
</protein>
<keyword evidence="2" id="KW-1185">Reference proteome</keyword>
<proteinExistence type="predicted"/>
<organism evidence="1 2">
    <name type="scientific">Nephila pilipes</name>
    <name type="common">Giant wood spider</name>
    <name type="synonym">Nephila maculata</name>
    <dbReference type="NCBI Taxonomy" id="299642"/>
    <lineage>
        <taxon>Eukaryota</taxon>
        <taxon>Metazoa</taxon>
        <taxon>Ecdysozoa</taxon>
        <taxon>Arthropoda</taxon>
        <taxon>Chelicerata</taxon>
        <taxon>Arachnida</taxon>
        <taxon>Araneae</taxon>
        <taxon>Araneomorphae</taxon>
        <taxon>Entelegynae</taxon>
        <taxon>Araneoidea</taxon>
        <taxon>Nephilidae</taxon>
        <taxon>Nephila</taxon>
    </lineage>
</organism>
<evidence type="ECO:0000313" key="2">
    <source>
        <dbReference type="Proteomes" id="UP000887013"/>
    </source>
</evidence>
<reference evidence="1" key="1">
    <citation type="submission" date="2020-08" db="EMBL/GenBank/DDBJ databases">
        <title>Multicomponent nature underlies the extraordinary mechanical properties of spider dragline silk.</title>
        <authorList>
            <person name="Kono N."/>
            <person name="Nakamura H."/>
            <person name="Mori M."/>
            <person name="Yoshida Y."/>
            <person name="Ohtoshi R."/>
            <person name="Malay A.D."/>
            <person name="Moran D.A.P."/>
            <person name="Tomita M."/>
            <person name="Numata K."/>
            <person name="Arakawa K."/>
        </authorList>
    </citation>
    <scope>NUCLEOTIDE SEQUENCE</scope>
</reference>
<accession>A0A8X6MBB2</accession>
<name>A0A8X6MBB2_NEPPI</name>
<evidence type="ECO:0000313" key="1">
    <source>
        <dbReference type="EMBL" id="GFS41400.1"/>
    </source>
</evidence>
<sequence>MNVYQEYENIFSSWLDEDIIEEIPESEIQNYGKYLSHHPVIKPSSSTTPMLPVFDPSARLPNQPSYQCLHCGLT</sequence>
<dbReference type="EMBL" id="BMAW01043836">
    <property type="protein sequence ID" value="GFS41400.1"/>
    <property type="molecule type" value="Genomic_DNA"/>
</dbReference>
<dbReference type="AlphaFoldDB" id="A0A8X6MBB2"/>